<feature type="disulfide bond" evidence="1">
    <location>
        <begin position="33"/>
        <end position="48"/>
    </location>
</feature>
<evidence type="ECO:0000313" key="2">
    <source>
        <dbReference type="EnsemblMetazoa" id="RPRC014726-PA"/>
    </source>
</evidence>
<dbReference type="EMBL" id="ACPB03014068">
    <property type="status" value="NOT_ANNOTATED_CDS"/>
    <property type="molecule type" value="Genomic_DNA"/>
</dbReference>
<dbReference type="SMART" id="SM00192">
    <property type="entry name" value="LDLa"/>
    <property type="match status" value="1"/>
</dbReference>
<dbReference type="InterPro" id="IPR002172">
    <property type="entry name" value="LDrepeatLR_classA_rpt"/>
</dbReference>
<keyword evidence="3" id="KW-1185">Reference proteome</keyword>
<name>T1IEK6_RHOPR</name>
<proteinExistence type="predicted"/>
<dbReference type="AlphaFoldDB" id="T1IEK6"/>
<dbReference type="EnsemblMetazoa" id="RPRC014726-RA">
    <property type="protein sequence ID" value="RPRC014726-PA"/>
    <property type="gene ID" value="RPRC014726"/>
</dbReference>
<dbReference type="EMBL" id="ACPB03014067">
    <property type="status" value="NOT_ANNOTATED_CDS"/>
    <property type="molecule type" value="Genomic_DNA"/>
</dbReference>
<dbReference type="InterPro" id="IPR023415">
    <property type="entry name" value="LDLR_class-A_CS"/>
</dbReference>
<evidence type="ECO:0000256" key="1">
    <source>
        <dbReference type="PROSITE-ProRule" id="PRU00124"/>
    </source>
</evidence>
<dbReference type="HOGENOM" id="CLU_2852457_0_0_1"/>
<dbReference type="Pfam" id="PF00057">
    <property type="entry name" value="Ldl_recept_a"/>
    <property type="match status" value="1"/>
</dbReference>
<dbReference type="PROSITE" id="PS50068">
    <property type="entry name" value="LDLRA_2"/>
    <property type="match status" value="1"/>
</dbReference>
<reference evidence="2" key="1">
    <citation type="submission" date="2015-05" db="UniProtKB">
        <authorList>
            <consortium name="EnsemblMetazoa"/>
        </authorList>
    </citation>
    <scope>IDENTIFICATION</scope>
</reference>
<dbReference type="InterPro" id="IPR036055">
    <property type="entry name" value="LDL_receptor-like_sf"/>
</dbReference>
<dbReference type="PROSITE" id="PS01209">
    <property type="entry name" value="LDLRA_1"/>
    <property type="match status" value="1"/>
</dbReference>
<dbReference type="SUPFAM" id="SSF57424">
    <property type="entry name" value="LDL receptor-like module"/>
    <property type="match status" value="1"/>
</dbReference>
<evidence type="ECO:0000313" key="3">
    <source>
        <dbReference type="Proteomes" id="UP000015103"/>
    </source>
</evidence>
<organism evidence="2 3">
    <name type="scientific">Rhodnius prolixus</name>
    <name type="common">Triatomid bug</name>
    <dbReference type="NCBI Taxonomy" id="13249"/>
    <lineage>
        <taxon>Eukaryota</taxon>
        <taxon>Metazoa</taxon>
        <taxon>Ecdysozoa</taxon>
        <taxon>Arthropoda</taxon>
        <taxon>Hexapoda</taxon>
        <taxon>Insecta</taxon>
        <taxon>Pterygota</taxon>
        <taxon>Neoptera</taxon>
        <taxon>Paraneoptera</taxon>
        <taxon>Hemiptera</taxon>
        <taxon>Heteroptera</taxon>
        <taxon>Panheteroptera</taxon>
        <taxon>Cimicomorpha</taxon>
        <taxon>Reduviidae</taxon>
        <taxon>Triatominae</taxon>
        <taxon>Rhodnius</taxon>
    </lineage>
</organism>
<comment type="caution">
    <text evidence="1">Lacks conserved residue(s) required for the propagation of feature annotation.</text>
</comment>
<dbReference type="CDD" id="cd00112">
    <property type="entry name" value="LDLa"/>
    <property type="match status" value="1"/>
</dbReference>
<dbReference type="InParanoid" id="T1IEK6"/>
<sequence>MASTVGTNLVSTSGCLPNEFRCTNTCVDLVKRCDRKADCPNAEDELDCSKVINSFQAPRGATTDT</sequence>
<dbReference type="Proteomes" id="UP000015103">
    <property type="component" value="Unassembled WGS sequence"/>
</dbReference>
<dbReference type="Gene3D" id="4.10.400.10">
    <property type="entry name" value="Low-density Lipoprotein Receptor"/>
    <property type="match status" value="1"/>
</dbReference>
<accession>T1IEK6</accession>
<dbReference type="VEuPathDB" id="VectorBase:RPRC014726"/>
<keyword evidence="1" id="KW-1015">Disulfide bond</keyword>
<protein>
    <submittedName>
        <fullName evidence="2">Uncharacterized protein</fullName>
    </submittedName>
</protein>